<name>A0A8H3I6I2_9AGAM</name>
<dbReference type="EMBL" id="CAJNJQ010006563">
    <property type="protein sequence ID" value="CAE7231525.1"/>
    <property type="molecule type" value="Genomic_DNA"/>
</dbReference>
<reference evidence="3" key="1">
    <citation type="submission" date="2021-01" db="EMBL/GenBank/DDBJ databases">
        <authorList>
            <person name="Kaushik A."/>
        </authorList>
    </citation>
    <scope>NUCLEOTIDE SEQUENCE</scope>
    <source>
        <strain evidence="3">AG5</strain>
    </source>
</reference>
<gene>
    <name evidence="3" type="ORF">RDB_LOCUS187389</name>
</gene>
<evidence type="ECO:0000256" key="1">
    <source>
        <dbReference type="SAM" id="Coils"/>
    </source>
</evidence>
<evidence type="ECO:0000313" key="3">
    <source>
        <dbReference type="EMBL" id="CAE7231525.1"/>
    </source>
</evidence>
<protein>
    <submittedName>
        <fullName evidence="3">Uncharacterized protein</fullName>
    </submittedName>
</protein>
<proteinExistence type="predicted"/>
<sequence>MSRNQFKSNDKVKKKKKLDPGLGTEPRPVVIARELEPTDYVLAAKFEEVEEKLAKAEKALRRQAKDFRRYERTRDETIAYLESKIDSLSKPFLPGLPKQGRNILSERTLHYYVCEDLRRVREDLTELIKRYEDTMGRSPNEETLTEILAWQLSKEGVGLDVSLTTKPIESKGELKMFSRCQLEKLTYAEGHDLVLQLLKPNTREPLWICYLQAKKLSEERVAGFGYRFDQYAQNKSSLDKLLDELDMFRYGWFEASKEFRTRCSQEVGKEKQYFQELLNKYDQEQCKKFTDYIEKIKNHEESGGAQVELLYNKINREQAARKESHPRCKVTGG</sequence>
<evidence type="ECO:0000256" key="2">
    <source>
        <dbReference type="SAM" id="MobiDB-lite"/>
    </source>
</evidence>
<organism evidence="3 4">
    <name type="scientific">Rhizoctonia solani</name>
    <dbReference type="NCBI Taxonomy" id="456999"/>
    <lineage>
        <taxon>Eukaryota</taxon>
        <taxon>Fungi</taxon>
        <taxon>Dikarya</taxon>
        <taxon>Basidiomycota</taxon>
        <taxon>Agaricomycotina</taxon>
        <taxon>Agaricomycetes</taxon>
        <taxon>Cantharellales</taxon>
        <taxon>Ceratobasidiaceae</taxon>
        <taxon>Rhizoctonia</taxon>
    </lineage>
</organism>
<accession>A0A8H3I6I2</accession>
<evidence type="ECO:0000313" key="4">
    <source>
        <dbReference type="Proteomes" id="UP000663827"/>
    </source>
</evidence>
<feature type="coiled-coil region" evidence="1">
    <location>
        <begin position="46"/>
        <end position="73"/>
    </location>
</feature>
<dbReference type="AlphaFoldDB" id="A0A8H3I6I2"/>
<dbReference type="Proteomes" id="UP000663827">
    <property type="component" value="Unassembled WGS sequence"/>
</dbReference>
<keyword evidence="1" id="KW-0175">Coiled coil</keyword>
<comment type="caution">
    <text evidence="3">The sequence shown here is derived from an EMBL/GenBank/DDBJ whole genome shotgun (WGS) entry which is preliminary data.</text>
</comment>
<feature type="region of interest" description="Disordered" evidence="2">
    <location>
        <begin position="1"/>
        <end position="26"/>
    </location>
</feature>